<reference evidence="8 9" key="1">
    <citation type="submission" date="2018-10" db="EMBL/GenBank/DDBJ databases">
        <title>Butyricimonas faecalis sp. nov., isolated from human faeces and emended description of the genus Butyricimonas.</title>
        <authorList>
            <person name="Le Roy T."/>
            <person name="Van der Smissen P."/>
            <person name="Paquot A."/>
            <person name="Delzenne N."/>
            <person name="Muccioli G."/>
            <person name="Collet J.-F."/>
            <person name="Cani P.D."/>
        </authorList>
    </citation>
    <scope>NUCLEOTIDE SEQUENCE [LARGE SCALE GENOMIC DNA]</scope>
    <source>
        <strain evidence="8 9">H184</strain>
    </source>
</reference>
<dbReference type="InterPro" id="IPR051449">
    <property type="entry name" value="ABC-2_transporter_component"/>
</dbReference>
<organism evidence="8 9">
    <name type="scientific">Butyricimonas faecalis</name>
    <dbReference type="NCBI Taxonomy" id="2093856"/>
    <lineage>
        <taxon>Bacteria</taxon>
        <taxon>Pseudomonadati</taxon>
        <taxon>Bacteroidota</taxon>
        <taxon>Bacteroidia</taxon>
        <taxon>Bacteroidales</taxon>
        <taxon>Odoribacteraceae</taxon>
        <taxon>Butyricimonas</taxon>
    </lineage>
</organism>
<comment type="subcellular location">
    <subcellularLocation>
        <location evidence="1">Cell membrane</location>
        <topology evidence="1">Multi-pass membrane protein</topology>
    </subcellularLocation>
</comment>
<protein>
    <submittedName>
        <fullName evidence="8">ABC transporter permease</fullName>
    </submittedName>
</protein>
<evidence type="ECO:0000259" key="7">
    <source>
        <dbReference type="Pfam" id="PF12698"/>
    </source>
</evidence>
<dbReference type="Pfam" id="PF12698">
    <property type="entry name" value="ABC2_membrane_3"/>
    <property type="match status" value="1"/>
</dbReference>
<keyword evidence="9" id="KW-1185">Reference proteome</keyword>
<dbReference type="RefSeq" id="WP_106480838.1">
    <property type="nucleotide sequence ID" value="NZ_CP032819.1"/>
</dbReference>
<gene>
    <name evidence="8" type="ORF">D8S85_12010</name>
</gene>
<keyword evidence="2" id="KW-1003">Cell membrane</keyword>
<evidence type="ECO:0000256" key="1">
    <source>
        <dbReference type="ARBA" id="ARBA00004651"/>
    </source>
</evidence>
<feature type="domain" description="ABC-2 type transporter transmembrane" evidence="7">
    <location>
        <begin position="25"/>
        <end position="376"/>
    </location>
</feature>
<evidence type="ECO:0000256" key="3">
    <source>
        <dbReference type="ARBA" id="ARBA00022692"/>
    </source>
</evidence>
<accession>A0A3Q9IR88</accession>
<name>A0A3Q9IR88_9BACT</name>
<dbReference type="Proteomes" id="UP000270673">
    <property type="component" value="Chromosome"/>
</dbReference>
<dbReference type="GO" id="GO:0005886">
    <property type="term" value="C:plasma membrane"/>
    <property type="evidence" value="ECO:0007669"/>
    <property type="project" value="UniProtKB-SubCell"/>
</dbReference>
<feature type="transmembrane region" description="Helical" evidence="6">
    <location>
        <begin position="361"/>
        <end position="379"/>
    </location>
</feature>
<feature type="transmembrane region" description="Helical" evidence="6">
    <location>
        <begin position="187"/>
        <end position="208"/>
    </location>
</feature>
<evidence type="ECO:0000256" key="6">
    <source>
        <dbReference type="SAM" id="Phobius"/>
    </source>
</evidence>
<feature type="transmembrane region" description="Helical" evidence="6">
    <location>
        <begin position="273"/>
        <end position="293"/>
    </location>
</feature>
<dbReference type="GO" id="GO:0140359">
    <property type="term" value="F:ABC-type transporter activity"/>
    <property type="evidence" value="ECO:0007669"/>
    <property type="project" value="InterPro"/>
</dbReference>
<dbReference type="PANTHER" id="PTHR30294:SF46">
    <property type="entry name" value="ABC TRANSPORTER PERMEASE"/>
    <property type="match status" value="1"/>
</dbReference>
<dbReference type="EMBL" id="CP032819">
    <property type="protein sequence ID" value="AZS30194.1"/>
    <property type="molecule type" value="Genomic_DNA"/>
</dbReference>
<proteinExistence type="predicted"/>
<evidence type="ECO:0000313" key="8">
    <source>
        <dbReference type="EMBL" id="AZS30194.1"/>
    </source>
</evidence>
<evidence type="ECO:0000256" key="4">
    <source>
        <dbReference type="ARBA" id="ARBA00022989"/>
    </source>
</evidence>
<sequence>MVFWTDIYYVFKREFYAVFRDHAVLTFFVALMLGYPVVYTFIYSNEVAMEVPVAVVDHSKSALSREFIRNWDATASVDVVARCEDMEAARLLMYKKDIYGILEIPADFSKNVARGEQAYLSLYCDMGALLNYKALLTAGTDVALAMGKDIQVQGIEYATEVTEQIASSPVRIQDVKLFNPQGGFTSFLIPAVLILVVQQSLLLGVGTMTGTERDRRRKGLLLPENKHFRRPVRVVLGKAFAYLPIYFVMSYWVFFIVPRLFGMTQVGERGELMLFLFPFLLACTFFAIAMSFFSREREMPFLIFVFTSVPLMFISGISWPKSAIPEYWVWFGKLFPSSFGIDGFVKINNTGATLSEVLPEFSGLCILMVFYFIVACLLYKKECRRLKINRD</sequence>
<dbReference type="OrthoDB" id="9811522at2"/>
<keyword evidence="3 6" id="KW-0812">Transmembrane</keyword>
<dbReference type="AlphaFoldDB" id="A0A3Q9IR88"/>
<evidence type="ECO:0000313" key="9">
    <source>
        <dbReference type="Proteomes" id="UP000270673"/>
    </source>
</evidence>
<evidence type="ECO:0000256" key="5">
    <source>
        <dbReference type="ARBA" id="ARBA00023136"/>
    </source>
</evidence>
<keyword evidence="5 6" id="KW-0472">Membrane</keyword>
<feature type="transmembrane region" description="Helical" evidence="6">
    <location>
        <begin position="239"/>
        <end position="261"/>
    </location>
</feature>
<dbReference type="PANTHER" id="PTHR30294">
    <property type="entry name" value="MEMBRANE COMPONENT OF ABC TRANSPORTER YHHJ-RELATED"/>
    <property type="match status" value="1"/>
</dbReference>
<feature type="transmembrane region" description="Helical" evidence="6">
    <location>
        <begin position="22"/>
        <end position="42"/>
    </location>
</feature>
<dbReference type="KEGG" id="buy:D8S85_12010"/>
<keyword evidence="4 6" id="KW-1133">Transmembrane helix</keyword>
<evidence type="ECO:0000256" key="2">
    <source>
        <dbReference type="ARBA" id="ARBA00022475"/>
    </source>
</evidence>
<dbReference type="InterPro" id="IPR013525">
    <property type="entry name" value="ABC2_TM"/>
</dbReference>
<feature type="transmembrane region" description="Helical" evidence="6">
    <location>
        <begin position="300"/>
        <end position="319"/>
    </location>
</feature>
<dbReference type="Gene3D" id="3.40.1710.10">
    <property type="entry name" value="abc type-2 transporter like domain"/>
    <property type="match status" value="1"/>
</dbReference>